<dbReference type="GO" id="GO:0014808">
    <property type="term" value="P:release of sequestered calcium ion into cytosol by sarcoplasmic reticulum"/>
    <property type="evidence" value="ECO:0007669"/>
    <property type="project" value="TreeGrafter"/>
</dbReference>
<reference evidence="2 3" key="2">
    <citation type="submission" date="2019-01" db="EMBL/GenBank/DDBJ databases">
        <title>A chromosome length genome reference of the Java medaka (oryzias javanicus).</title>
        <authorList>
            <person name="Herpin A."/>
            <person name="Takehana Y."/>
            <person name="Naruse K."/>
            <person name="Ansai S."/>
            <person name="Kawaguchi M."/>
        </authorList>
    </citation>
    <scope>NUCLEOTIDE SEQUENCE [LARGE SCALE GENOMIC DNA]</scope>
    <source>
        <strain evidence="2">RS831</strain>
        <tissue evidence="2">Whole body</tissue>
    </source>
</reference>
<dbReference type="GO" id="GO:0033017">
    <property type="term" value="C:sarcoplasmic reticulum membrane"/>
    <property type="evidence" value="ECO:0007669"/>
    <property type="project" value="TreeGrafter"/>
</dbReference>
<evidence type="ECO:0000313" key="3">
    <source>
        <dbReference type="Proteomes" id="UP000283210"/>
    </source>
</evidence>
<name>A0A437BZH4_ORYJA</name>
<feature type="domain" description="Ryanodine receptor junctional solenoid" evidence="1">
    <location>
        <begin position="34"/>
        <end position="173"/>
    </location>
</feature>
<feature type="non-terminal residue" evidence="2">
    <location>
        <position position="176"/>
    </location>
</feature>
<dbReference type="Proteomes" id="UP000283210">
    <property type="component" value="Unassembled WGS sequence"/>
</dbReference>
<protein>
    <recommendedName>
        <fullName evidence="1">Ryanodine receptor junctional solenoid domain-containing protein</fullName>
    </recommendedName>
</protein>
<dbReference type="Pfam" id="PF21119">
    <property type="entry name" value="RYDR_Jsol"/>
    <property type="match status" value="1"/>
</dbReference>
<dbReference type="InterPro" id="IPR015925">
    <property type="entry name" value="Ryanodine_IP3_receptor"/>
</dbReference>
<dbReference type="GO" id="GO:0005790">
    <property type="term" value="C:smooth endoplasmic reticulum"/>
    <property type="evidence" value="ECO:0007669"/>
    <property type="project" value="TreeGrafter"/>
</dbReference>
<keyword evidence="3" id="KW-1185">Reference proteome</keyword>
<evidence type="ECO:0000313" key="2">
    <source>
        <dbReference type="EMBL" id="RVE55439.1"/>
    </source>
</evidence>
<dbReference type="PANTHER" id="PTHR46399:SF7">
    <property type="entry name" value="RYANODINE RECEPTOR 2"/>
    <property type="match status" value="1"/>
</dbReference>
<dbReference type="InterPro" id="IPR048581">
    <property type="entry name" value="RYDR_Jsol"/>
</dbReference>
<dbReference type="EMBL" id="ML136726">
    <property type="protein sequence ID" value="RVE55439.1"/>
    <property type="molecule type" value="Genomic_DNA"/>
</dbReference>
<gene>
    <name evidence="2" type="ORF">OJAV_G00236320</name>
</gene>
<dbReference type="GO" id="GO:0042383">
    <property type="term" value="C:sarcolemma"/>
    <property type="evidence" value="ECO:0007669"/>
    <property type="project" value="TreeGrafter"/>
</dbReference>
<evidence type="ECO:0000259" key="1">
    <source>
        <dbReference type="Pfam" id="PF21119"/>
    </source>
</evidence>
<dbReference type="GO" id="GO:0034704">
    <property type="term" value="C:calcium channel complex"/>
    <property type="evidence" value="ECO:0007669"/>
    <property type="project" value="TreeGrafter"/>
</dbReference>
<dbReference type="PANTHER" id="PTHR46399">
    <property type="entry name" value="B30.2/SPRY DOMAIN-CONTAINING PROTEIN"/>
    <property type="match status" value="1"/>
</dbReference>
<organism evidence="2 3">
    <name type="scientific">Oryzias javanicus</name>
    <name type="common">Javanese ricefish</name>
    <name type="synonym">Aplocheilus javanicus</name>
    <dbReference type="NCBI Taxonomy" id="123683"/>
    <lineage>
        <taxon>Eukaryota</taxon>
        <taxon>Metazoa</taxon>
        <taxon>Chordata</taxon>
        <taxon>Craniata</taxon>
        <taxon>Vertebrata</taxon>
        <taxon>Euteleostomi</taxon>
        <taxon>Actinopterygii</taxon>
        <taxon>Neopterygii</taxon>
        <taxon>Teleostei</taxon>
        <taxon>Neoteleostei</taxon>
        <taxon>Acanthomorphata</taxon>
        <taxon>Ovalentaria</taxon>
        <taxon>Atherinomorphae</taxon>
        <taxon>Beloniformes</taxon>
        <taxon>Adrianichthyidae</taxon>
        <taxon>Oryziinae</taxon>
        <taxon>Oryzias</taxon>
    </lineage>
</organism>
<dbReference type="GO" id="GO:0006941">
    <property type="term" value="P:striated muscle contraction"/>
    <property type="evidence" value="ECO:0007669"/>
    <property type="project" value="TreeGrafter"/>
</dbReference>
<dbReference type="GO" id="GO:0005219">
    <property type="term" value="F:ryanodine-sensitive calcium-release channel activity"/>
    <property type="evidence" value="ECO:0007669"/>
    <property type="project" value="TreeGrafter"/>
</dbReference>
<reference evidence="2 3" key="1">
    <citation type="submission" date="2018-11" db="EMBL/GenBank/DDBJ databases">
        <authorList>
            <person name="Lopez-Roques C."/>
            <person name="Donnadieu C."/>
            <person name="Bouchez O."/>
            <person name="Klopp C."/>
            <person name="Cabau C."/>
            <person name="Zahm M."/>
        </authorList>
    </citation>
    <scope>NUCLEOTIDE SEQUENCE [LARGE SCALE GENOMIC DNA]</scope>
    <source>
        <strain evidence="2">RS831</strain>
        <tissue evidence="2">Whole body</tissue>
    </source>
</reference>
<accession>A0A437BZH4</accession>
<proteinExistence type="predicted"/>
<dbReference type="AlphaFoldDB" id="A0A437BZH4"/>
<dbReference type="GO" id="GO:0030018">
    <property type="term" value="C:Z disc"/>
    <property type="evidence" value="ECO:0007669"/>
    <property type="project" value="TreeGrafter"/>
</dbReference>
<dbReference type="OrthoDB" id="8830151at2759"/>
<sequence>MAAIFCIGQKNKSNIQKMAIEHRVVLDAVSCYTLNACHVLQYLCDCQVRHRIEAVVAFSDDFVACLQDNQRFRYNEVMLALNMSAALTAKKTKEFRPPPQEQGEKQEGPCPEFIREQLLDFHEDLMRHCGIELDDDGTIDGANDFTIERRLMLLVEKVSALKKKIGNPPKEKDRRP</sequence>